<evidence type="ECO:0000256" key="4">
    <source>
        <dbReference type="ARBA" id="ARBA00023239"/>
    </source>
</evidence>
<evidence type="ECO:0000256" key="3">
    <source>
        <dbReference type="ARBA" id="ARBA00011233"/>
    </source>
</evidence>
<name>A0ABQ5UT41_9HYPH</name>
<evidence type="ECO:0000256" key="1">
    <source>
        <dbReference type="ARBA" id="ARBA00004761"/>
    </source>
</evidence>
<evidence type="ECO:0000256" key="2">
    <source>
        <dbReference type="ARBA" id="ARBA00006906"/>
    </source>
</evidence>
<comment type="subunit">
    <text evidence="3">Homotrimer.</text>
</comment>
<proteinExistence type="inferred from homology"/>
<dbReference type="Pfam" id="PF01081">
    <property type="entry name" value="Aldolase"/>
    <property type="match status" value="1"/>
</dbReference>
<protein>
    <submittedName>
        <fullName evidence="6">2-dehydro-3-deoxy-6-phosphogalactonate aldolase</fullName>
    </submittedName>
</protein>
<dbReference type="SUPFAM" id="SSF51569">
    <property type="entry name" value="Aldolase"/>
    <property type="match status" value="1"/>
</dbReference>
<dbReference type="PANTHER" id="PTHR30246:SF1">
    <property type="entry name" value="2-DEHYDRO-3-DEOXY-6-PHOSPHOGALACTONATE ALDOLASE-RELATED"/>
    <property type="match status" value="1"/>
</dbReference>
<dbReference type="Gene3D" id="3.20.20.70">
    <property type="entry name" value="Aldolase class I"/>
    <property type="match status" value="1"/>
</dbReference>
<dbReference type="InterPro" id="IPR031338">
    <property type="entry name" value="KDPG/KHG_AS_2"/>
</dbReference>
<evidence type="ECO:0000313" key="7">
    <source>
        <dbReference type="Proteomes" id="UP001161405"/>
    </source>
</evidence>
<dbReference type="Proteomes" id="UP001161405">
    <property type="component" value="Unassembled WGS sequence"/>
</dbReference>
<dbReference type="EMBL" id="BSNI01000002">
    <property type="protein sequence ID" value="GLQ17905.1"/>
    <property type="molecule type" value="Genomic_DNA"/>
</dbReference>
<evidence type="ECO:0000256" key="5">
    <source>
        <dbReference type="ARBA" id="ARBA00023277"/>
    </source>
</evidence>
<comment type="caution">
    <text evidence="6">The sequence shown here is derived from an EMBL/GenBank/DDBJ whole genome shotgun (WGS) entry which is preliminary data.</text>
</comment>
<accession>A0ABQ5UT41</accession>
<comment type="similarity">
    <text evidence="2">Belongs to the KHG/KDPG aldolase family.</text>
</comment>
<reference evidence="6" key="1">
    <citation type="journal article" date="2014" name="Int. J. Syst. Evol. Microbiol.">
        <title>Complete genome of a new Firmicutes species belonging to the dominant human colonic microbiota ('Ruminococcus bicirculans') reveals two chromosomes and a selective capacity to utilize plant glucans.</title>
        <authorList>
            <consortium name="NISC Comparative Sequencing Program"/>
            <person name="Wegmann U."/>
            <person name="Louis P."/>
            <person name="Goesmann A."/>
            <person name="Henrissat B."/>
            <person name="Duncan S.H."/>
            <person name="Flint H.J."/>
        </authorList>
    </citation>
    <scope>NUCLEOTIDE SEQUENCE</scope>
    <source>
        <strain evidence="6">NBRC 107169</strain>
    </source>
</reference>
<reference evidence="6" key="2">
    <citation type="submission" date="2023-01" db="EMBL/GenBank/DDBJ databases">
        <title>Draft genome sequence of Maritalea porphyrae strain NBRC 107169.</title>
        <authorList>
            <person name="Sun Q."/>
            <person name="Mori K."/>
        </authorList>
    </citation>
    <scope>NUCLEOTIDE SEQUENCE</scope>
    <source>
        <strain evidence="6">NBRC 107169</strain>
    </source>
</reference>
<dbReference type="PROSITE" id="PS00160">
    <property type="entry name" value="ALDOLASE_KDPG_KHG_2"/>
    <property type="match status" value="1"/>
</dbReference>
<keyword evidence="4" id="KW-0456">Lyase</keyword>
<evidence type="ECO:0000313" key="6">
    <source>
        <dbReference type="EMBL" id="GLQ17905.1"/>
    </source>
</evidence>
<dbReference type="CDD" id="cd00452">
    <property type="entry name" value="KDPG_aldolase"/>
    <property type="match status" value="1"/>
</dbReference>
<dbReference type="NCBIfam" id="NF006600">
    <property type="entry name" value="PRK09140.1"/>
    <property type="match status" value="1"/>
</dbReference>
<dbReference type="PANTHER" id="PTHR30246">
    <property type="entry name" value="2-KETO-3-DEOXY-6-PHOSPHOGLUCONATE ALDOLASE"/>
    <property type="match status" value="1"/>
</dbReference>
<dbReference type="InterPro" id="IPR013785">
    <property type="entry name" value="Aldolase_TIM"/>
</dbReference>
<comment type="pathway">
    <text evidence="1">Carbohydrate acid metabolism.</text>
</comment>
<gene>
    <name evidence="6" type="primary">eda</name>
    <name evidence="6" type="ORF">GCM10007879_21540</name>
</gene>
<dbReference type="RefSeq" id="WP_284364374.1">
    <property type="nucleotide sequence ID" value="NZ_BSNI01000002.1"/>
</dbReference>
<sequence length="201" mass="20870">MTRKIIAILRGVQAHEAVEITRQIVEAGITMIEVPLNSPQPFDSIKAMREAFDGAAQIGAGTVLTTDDVEALKAANGQFVVSPDCNPEVIKATKAAGMNSYPGVFTATECFAAIHSGADGLKLFPASVLGTGGLKALRAVLPADIDAYAVGGAGPDNFDKWKEAGADGFGIGTAIYKPGDDAKTVRAKADKIVAAYDEVFN</sequence>
<keyword evidence="7" id="KW-1185">Reference proteome</keyword>
<keyword evidence="5" id="KW-0119">Carbohydrate metabolism</keyword>
<dbReference type="InterPro" id="IPR000887">
    <property type="entry name" value="Aldlse_KDPG_KHG"/>
</dbReference>
<organism evidence="6 7">
    <name type="scientific">Maritalea porphyrae</name>
    <dbReference type="NCBI Taxonomy" id="880732"/>
    <lineage>
        <taxon>Bacteria</taxon>
        <taxon>Pseudomonadati</taxon>
        <taxon>Pseudomonadota</taxon>
        <taxon>Alphaproteobacteria</taxon>
        <taxon>Hyphomicrobiales</taxon>
        <taxon>Devosiaceae</taxon>
        <taxon>Maritalea</taxon>
    </lineage>
</organism>